<dbReference type="PROSITE" id="PS00622">
    <property type="entry name" value="HTH_LUXR_1"/>
    <property type="match status" value="1"/>
</dbReference>
<dbReference type="GO" id="GO:0006355">
    <property type="term" value="P:regulation of DNA-templated transcription"/>
    <property type="evidence" value="ECO:0007669"/>
    <property type="project" value="InterPro"/>
</dbReference>
<accession>A0A842JHB7</accession>
<feature type="transmembrane region" description="Helical" evidence="5">
    <location>
        <begin position="281"/>
        <end position="305"/>
    </location>
</feature>
<dbReference type="Pfam" id="PF00196">
    <property type="entry name" value="GerE"/>
    <property type="match status" value="1"/>
</dbReference>
<dbReference type="SUPFAM" id="SSF46894">
    <property type="entry name" value="C-terminal effector domain of the bipartite response regulators"/>
    <property type="match status" value="1"/>
</dbReference>
<dbReference type="Proteomes" id="UP000587396">
    <property type="component" value="Unassembled WGS sequence"/>
</dbReference>
<keyword evidence="8" id="KW-1185">Reference proteome</keyword>
<feature type="transmembrane region" description="Helical" evidence="5">
    <location>
        <begin position="341"/>
        <end position="361"/>
    </location>
</feature>
<feature type="region of interest" description="Disordered" evidence="4">
    <location>
        <begin position="408"/>
        <end position="441"/>
    </location>
</feature>
<feature type="transmembrane region" description="Helical" evidence="5">
    <location>
        <begin position="246"/>
        <end position="269"/>
    </location>
</feature>
<evidence type="ECO:0000313" key="8">
    <source>
        <dbReference type="Proteomes" id="UP000587396"/>
    </source>
</evidence>
<evidence type="ECO:0000313" key="7">
    <source>
        <dbReference type="EMBL" id="MBC2889881.1"/>
    </source>
</evidence>
<dbReference type="GO" id="GO:0003677">
    <property type="term" value="F:DNA binding"/>
    <property type="evidence" value="ECO:0007669"/>
    <property type="project" value="UniProtKB-KW"/>
</dbReference>
<sequence length="505" mass="54362">MVDARRAEREDWMSPLAEQWPYLRFLGLGAWWAWIWLCYNSIEITRMFPADQQPTYVLQMYLFSTLGIAGSMFTAAVAWKRMTRLIDKRPFVIGFGAFAGLSTILLGFSVVMGAGVFFVLAAVFTGIGTSMLCLKVGRLYGSVSLGDSLTAGGISLLLAALLYFVGVGIPAEWRLFYLAALPVASGLLLSIGSIDPFPSAVSGTGEGRGRGPVQRLYRKLVAASALVALTAGIGKGISSTLADNALFAHEGTVIVFCIGVAAVLITYVVNRGDVVRGARQAYSALMVLGMAMMLGTCFGLDIAYLSVGKEALWLVFSCFMAYLAFRYDLSPVRVFGIGQGAYFLASTAGWALGAAIAPSYGEGMVRMGVGVALAFLVIIVLVYVFPENDLKRIMAWSVDGDAVDARRERHGGEQATADPQELASPVAPDAPRQPSTARAADPRFGLSARELEILDLFAQGRSANWIADHLVISKNTVRSHLRAIYTKLDVHTRQELLDFLAGSSL</sequence>
<organism evidence="7 8">
    <name type="scientific">Gordonibacter massiliensis</name>
    <name type="common">ex Traore et al. 2017</name>
    <dbReference type="NCBI Taxonomy" id="1841863"/>
    <lineage>
        <taxon>Bacteria</taxon>
        <taxon>Bacillati</taxon>
        <taxon>Actinomycetota</taxon>
        <taxon>Coriobacteriia</taxon>
        <taxon>Eggerthellales</taxon>
        <taxon>Eggerthellaceae</taxon>
        <taxon>Gordonibacter</taxon>
    </lineage>
</organism>
<dbReference type="CDD" id="cd06170">
    <property type="entry name" value="LuxR_C_like"/>
    <property type="match status" value="1"/>
</dbReference>
<name>A0A842JHB7_9ACTN</name>
<dbReference type="InterPro" id="IPR016032">
    <property type="entry name" value="Sig_transdc_resp-reg_C-effctor"/>
</dbReference>
<feature type="transmembrane region" description="Helical" evidence="5">
    <location>
        <begin position="57"/>
        <end position="79"/>
    </location>
</feature>
<feature type="transmembrane region" description="Helical" evidence="5">
    <location>
        <begin position="21"/>
        <end position="37"/>
    </location>
</feature>
<feature type="domain" description="HTH luxR-type" evidence="6">
    <location>
        <begin position="439"/>
        <end position="504"/>
    </location>
</feature>
<proteinExistence type="predicted"/>
<dbReference type="EMBL" id="JACMSE010000008">
    <property type="protein sequence ID" value="MBC2889881.1"/>
    <property type="molecule type" value="Genomic_DNA"/>
</dbReference>
<evidence type="ECO:0000256" key="5">
    <source>
        <dbReference type="SAM" id="Phobius"/>
    </source>
</evidence>
<dbReference type="AlphaFoldDB" id="A0A842JHB7"/>
<feature type="transmembrane region" description="Helical" evidence="5">
    <location>
        <begin position="311"/>
        <end position="329"/>
    </location>
</feature>
<gene>
    <name evidence="7" type="ORF">H7313_11090</name>
</gene>
<feature type="transmembrane region" description="Helical" evidence="5">
    <location>
        <begin position="117"/>
        <end position="137"/>
    </location>
</feature>
<dbReference type="SMART" id="SM00421">
    <property type="entry name" value="HTH_LUXR"/>
    <property type="match status" value="1"/>
</dbReference>
<dbReference type="InterPro" id="IPR000792">
    <property type="entry name" value="Tscrpt_reg_LuxR_C"/>
</dbReference>
<keyword evidence="1" id="KW-0805">Transcription regulation</keyword>
<keyword evidence="5" id="KW-0812">Transmembrane</keyword>
<feature type="transmembrane region" description="Helical" evidence="5">
    <location>
        <begin position="175"/>
        <end position="195"/>
    </location>
</feature>
<dbReference type="Gene3D" id="1.10.10.10">
    <property type="entry name" value="Winged helix-like DNA-binding domain superfamily/Winged helix DNA-binding domain"/>
    <property type="match status" value="1"/>
</dbReference>
<dbReference type="InterPro" id="IPR036388">
    <property type="entry name" value="WH-like_DNA-bd_sf"/>
</dbReference>
<evidence type="ECO:0000259" key="6">
    <source>
        <dbReference type="PROSITE" id="PS50043"/>
    </source>
</evidence>
<feature type="transmembrane region" description="Helical" evidence="5">
    <location>
        <begin position="216"/>
        <end position="234"/>
    </location>
</feature>
<keyword evidence="5" id="KW-1133">Transmembrane helix</keyword>
<evidence type="ECO:0000256" key="3">
    <source>
        <dbReference type="ARBA" id="ARBA00023163"/>
    </source>
</evidence>
<evidence type="ECO:0000256" key="2">
    <source>
        <dbReference type="ARBA" id="ARBA00023125"/>
    </source>
</evidence>
<dbReference type="RefSeq" id="WP_185905650.1">
    <property type="nucleotide sequence ID" value="NZ_JACMSE010000008.1"/>
</dbReference>
<dbReference type="PRINTS" id="PR00038">
    <property type="entry name" value="HTHLUXR"/>
</dbReference>
<reference evidence="7 8" key="1">
    <citation type="submission" date="2020-08" db="EMBL/GenBank/DDBJ databases">
        <authorList>
            <person name="Liu C."/>
            <person name="Sun Q."/>
        </authorList>
    </citation>
    <scope>NUCLEOTIDE SEQUENCE [LARGE SCALE GENOMIC DNA]</scope>
    <source>
        <strain evidence="7 8">N22</strain>
    </source>
</reference>
<protein>
    <submittedName>
        <fullName evidence="7">LuxR family transcriptional regulator</fullName>
    </submittedName>
</protein>
<feature type="transmembrane region" description="Helical" evidence="5">
    <location>
        <begin position="149"/>
        <end position="169"/>
    </location>
</feature>
<feature type="transmembrane region" description="Helical" evidence="5">
    <location>
        <begin position="91"/>
        <end position="111"/>
    </location>
</feature>
<keyword evidence="3" id="KW-0804">Transcription</keyword>
<comment type="caution">
    <text evidence="7">The sequence shown here is derived from an EMBL/GenBank/DDBJ whole genome shotgun (WGS) entry which is preliminary data.</text>
</comment>
<keyword evidence="5" id="KW-0472">Membrane</keyword>
<evidence type="ECO:0000256" key="1">
    <source>
        <dbReference type="ARBA" id="ARBA00023015"/>
    </source>
</evidence>
<feature type="transmembrane region" description="Helical" evidence="5">
    <location>
        <begin position="367"/>
        <end position="385"/>
    </location>
</feature>
<dbReference type="PANTHER" id="PTHR44688">
    <property type="entry name" value="DNA-BINDING TRANSCRIPTIONAL ACTIVATOR DEVR_DOSR"/>
    <property type="match status" value="1"/>
</dbReference>
<evidence type="ECO:0000256" key="4">
    <source>
        <dbReference type="SAM" id="MobiDB-lite"/>
    </source>
</evidence>
<dbReference type="PROSITE" id="PS50043">
    <property type="entry name" value="HTH_LUXR_2"/>
    <property type="match status" value="1"/>
</dbReference>
<keyword evidence="2" id="KW-0238">DNA-binding</keyword>
<dbReference type="PANTHER" id="PTHR44688:SF16">
    <property type="entry name" value="DNA-BINDING TRANSCRIPTIONAL ACTIVATOR DEVR_DOSR"/>
    <property type="match status" value="1"/>
</dbReference>